<dbReference type="Gene3D" id="3.30.450.20">
    <property type="entry name" value="PAS domain"/>
    <property type="match status" value="1"/>
</dbReference>
<dbReference type="InterPro" id="IPR035965">
    <property type="entry name" value="PAS-like_dom_sf"/>
</dbReference>
<dbReference type="InterPro" id="IPR051932">
    <property type="entry name" value="Bact_StressResp_Reg"/>
</dbReference>
<dbReference type="RefSeq" id="WP_269039979.1">
    <property type="nucleotide sequence ID" value="NZ_CP114040.1"/>
</dbReference>
<dbReference type="PANTHER" id="PTHR33745">
    <property type="entry name" value="RSBT ANTAGONIST PROTEIN RSBS-RELATED"/>
    <property type="match status" value="1"/>
</dbReference>
<dbReference type="Gene3D" id="3.30.750.24">
    <property type="entry name" value="STAS domain"/>
    <property type="match status" value="1"/>
</dbReference>
<dbReference type="PROSITE" id="PS50112">
    <property type="entry name" value="PAS"/>
    <property type="match status" value="1"/>
</dbReference>
<evidence type="ECO:0000313" key="5">
    <source>
        <dbReference type="Proteomes" id="UP001164459"/>
    </source>
</evidence>
<dbReference type="SUPFAM" id="SSF55785">
    <property type="entry name" value="PYP-like sensor domain (PAS domain)"/>
    <property type="match status" value="2"/>
</dbReference>
<dbReference type="NCBIfam" id="TIGR00229">
    <property type="entry name" value="sensory_box"/>
    <property type="match status" value="1"/>
</dbReference>
<dbReference type="CDD" id="cd07041">
    <property type="entry name" value="STAS_RsbR_RsbS_like"/>
    <property type="match status" value="1"/>
</dbReference>
<dbReference type="InterPro" id="IPR013656">
    <property type="entry name" value="PAS_4"/>
</dbReference>
<feature type="domain" description="STAS" evidence="3">
    <location>
        <begin position="245"/>
        <end position="356"/>
    </location>
</feature>
<dbReference type="SUPFAM" id="SSF52091">
    <property type="entry name" value="SpoIIaa-like"/>
    <property type="match status" value="1"/>
</dbReference>
<dbReference type="InterPro" id="IPR000014">
    <property type="entry name" value="PAS"/>
</dbReference>
<dbReference type="PROSITE" id="PS50801">
    <property type="entry name" value="STAS"/>
    <property type="match status" value="1"/>
</dbReference>
<protein>
    <submittedName>
        <fullName evidence="4">PAS domain-containing protein</fullName>
    </submittedName>
</protein>
<dbReference type="EMBL" id="CP114040">
    <property type="protein sequence ID" value="WAS97612.1"/>
    <property type="molecule type" value="Genomic_DNA"/>
</dbReference>
<gene>
    <name evidence="4" type="ORF">O0S08_15825</name>
</gene>
<dbReference type="SMART" id="SM00091">
    <property type="entry name" value="PAS"/>
    <property type="match status" value="2"/>
</dbReference>
<keyword evidence="5" id="KW-1185">Reference proteome</keyword>
<sequence>MERRIGGHRVPFAVVGLDLELRVTEWNESAEQLLGATRDEAIGREIAALVPTRGGDWRAVLEDSRVARTTLADGRTIEWTPAAEHDDAGARIGAVCYGREVTEAVAAEKRVQIEQAALGAFVSHLPTVVSVFDRDGNYMLLEGKGLESIGLTRNQFVGQSAYAIYGESDSSEFIRRGLAGEIMPMTVLEGFEKIWENWHIPLPLGGDAGLVTISLEVTATRMRERELLEKIELIERQQRVIRELSTPIIEVWEGVLALPIIGLVDSVRTAEIMDSLLQHVSRMRARHAILDMTGIEVVDTSTANHLIAMIRAIRLLGAEGVITGINPGIAQTIVTLGVDLRGIHVFATLREALKHCIGAAKA</sequence>
<dbReference type="Pfam" id="PF08448">
    <property type="entry name" value="PAS_4"/>
    <property type="match status" value="1"/>
</dbReference>
<accession>A0ABY7HEA6</accession>
<dbReference type="Proteomes" id="UP001164459">
    <property type="component" value="Chromosome"/>
</dbReference>
<dbReference type="InterPro" id="IPR002645">
    <property type="entry name" value="STAS_dom"/>
</dbReference>
<proteinExistence type="predicted"/>
<organism evidence="4 5">
    <name type="scientific">Nannocystis punicea</name>
    <dbReference type="NCBI Taxonomy" id="2995304"/>
    <lineage>
        <taxon>Bacteria</taxon>
        <taxon>Pseudomonadati</taxon>
        <taxon>Myxococcota</taxon>
        <taxon>Polyangia</taxon>
        <taxon>Nannocystales</taxon>
        <taxon>Nannocystaceae</taxon>
        <taxon>Nannocystis</taxon>
    </lineage>
</organism>
<dbReference type="PANTHER" id="PTHR33745:SF3">
    <property type="entry name" value="RSBT CO-ANTAGONIST PROTEIN RSBRC"/>
    <property type="match status" value="1"/>
</dbReference>
<feature type="domain" description="PAS" evidence="2">
    <location>
        <begin position="1"/>
        <end position="44"/>
    </location>
</feature>
<name>A0ABY7HEA6_9BACT</name>
<evidence type="ECO:0000313" key="4">
    <source>
        <dbReference type="EMBL" id="WAS97612.1"/>
    </source>
</evidence>
<evidence type="ECO:0000256" key="1">
    <source>
        <dbReference type="ARBA" id="ARBA00022553"/>
    </source>
</evidence>
<keyword evidence="1" id="KW-0597">Phosphoprotein</keyword>
<reference evidence="4" key="1">
    <citation type="submission" date="2022-11" db="EMBL/GenBank/DDBJ databases">
        <title>Minimal conservation of predation-associated metabolite biosynthetic gene clusters underscores biosynthetic potential of Myxococcota including descriptions for ten novel species: Archangium lansinium sp. nov., Myxococcus landrumus sp. nov., Nannocystis bai.</title>
        <authorList>
            <person name="Ahearne A."/>
            <person name="Stevens C."/>
            <person name="Dowd S."/>
        </authorList>
    </citation>
    <scope>NUCLEOTIDE SEQUENCE</scope>
    <source>
        <strain evidence="4">Fl3</strain>
    </source>
</reference>
<evidence type="ECO:0000259" key="3">
    <source>
        <dbReference type="PROSITE" id="PS50801"/>
    </source>
</evidence>
<dbReference type="CDD" id="cd00130">
    <property type="entry name" value="PAS"/>
    <property type="match status" value="1"/>
</dbReference>
<dbReference type="Pfam" id="PF01740">
    <property type="entry name" value="STAS"/>
    <property type="match status" value="1"/>
</dbReference>
<evidence type="ECO:0000259" key="2">
    <source>
        <dbReference type="PROSITE" id="PS50112"/>
    </source>
</evidence>
<dbReference type="InterPro" id="IPR036513">
    <property type="entry name" value="STAS_dom_sf"/>
</dbReference>